<sequence>MTSLVVGGAGVIGRRLCQKLAESSVGTIATTRRLEHAPFHRGVRWRALDLATFTGWDDLLDGVSTVYHLAWSTIPSSAGLDPARDILENVVGSVRLMEAARRYPGIRIVFASSGGAVYGAPEQLPVAEHHPAKPLSAYGISKLMVEHYLEKFRRLHGLDGIALRIGNCYGAGQTELGGLGAVTLFTRAALRGEPVKLFGNGSTVRDYVHVDDVVSALLAAGRMHNVPGPVNIASGTGHSLSELIAKVEAAVGQRIIIEPIAARPFDVPASVLDIRRASERLGWAPVIDLDLGIEMLVNELRTEADVQCGSPFTSIATSPTISTAPKATLAP</sequence>
<dbReference type="RefSeq" id="WP_281806593.1">
    <property type="nucleotide sequence ID" value="NZ_BSDO01000002.1"/>
</dbReference>
<reference evidence="2" key="1">
    <citation type="submission" date="2022-12" db="EMBL/GenBank/DDBJ databases">
        <title>Reference genome sequencing for broad-spectrum identification of bacterial and archaeal isolates by mass spectrometry.</title>
        <authorList>
            <person name="Sekiguchi Y."/>
            <person name="Tourlousse D.M."/>
        </authorList>
    </citation>
    <scope>NUCLEOTIDE SEQUENCE</scope>
    <source>
        <strain evidence="2">301</strain>
    </source>
</reference>
<comment type="caution">
    <text evidence="2">The sequence shown here is derived from an EMBL/GenBank/DDBJ whole genome shotgun (WGS) entry which is preliminary data.</text>
</comment>
<dbReference type="SUPFAM" id="SSF51735">
    <property type="entry name" value="NAD(P)-binding Rossmann-fold domains"/>
    <property type="match status" value="1"/>
</dbReference>
<dbReference type="Proteomes" id="UP001144397">
    <property type="component" value="Unassembled WGS sequence"/>
</dbReference>
<gene>
    <name evidence="3" type="ORF">GGQ86_000955</name>
    <name evidence="2" type="ORF">XFLAVUS301_14140</name>
</gene>
<evidence type="ECO:0000313" key="2">
    <source>
        <dbReference type="EMBL" id="GLI21740.1"/>
    </source>
</evidence>
<evidence type="ECO:0000259" key="1">
    <source>
        <dbReference type="Pfam" id="PF01370"/>
    </source>
</evidence>
<dbReference type="InterPro" id="IPR036291">
    <property type="entry name" value="NAD(P)-bd_dom_sf"/>
</dbReference>
<feature type="domain" description="NAD-dependent epimerase/dehydratase" evidence="1">
    <location>
        <begin position="4"/>
        <end position="233"/>
    </location>
</feature>
<keyword evidence="5" id="KW-1185">Reference proteome</keyword>
<protein>
    <submittedName>
        <fullName evidence="2">NAD-dependent epimerase</fullName>
    </submittedName>
    <submittedName>
        <fullName evidence="3">UDP-glucose 4-epimerase</fullName>
        <ecNumber evidence="3">5.1.3.2</ecNumber>
    </submittedName>
</protein>
<dbReference type="EMBL" id="JAVDPY010000001">
    <property type="protein sequence ID" value="MDR6332508.1"/>
    <property type="molecule type" value="Genomic_DNA"/>
</dbReference>
<dbReference type="InterPro" id="IPR001509">
    <property type="entry name" value="Epimerase_deHydtase"/>
</dbReference>
<dbReference type="GeneID" id="95762209"/>
<keyword evidence="3" id="KW-0413">Isomerase</keyword>
<dbReference type="Gene3D" id="3.90.25.10">
    <property type="entry name" value="UDP-galactose 4-epimerase, domain 1"/>
    <property type="match status" value="1"/>
</dbReference>
<organism evidence="2 4">
    <name type="scientific">Xanthobacter flavus</name>
    <dbReference type="NCBI Taxonomy" id="281"/>
    <lineage>
        <taxon>Bacteria</taxon>
        <taxon>Pseudomonadati</taxon>
        <taxon>Pseudomonadota</taxon>
        <taxon>Alphaproteobacteria</taxon>
        <taxon>Hyphomicrobiales</taxon>
        <taxon>Xanthobacteraceae</taxon>
        <taxon>Xanthobacter</taxon>
    </lineage>
</organism>
<dbReference type="Pfam" id="PF01370">
    <property type="entry name" value="Epimerase"/>
    <property type="match status" value="1"/>
</dbReference>
<name>A0A9W6CLB5_XANFL</name>
<proteinExistence type="predicted"/>
<evidence type="ECO:0000313" key="3">
    <source>
        <dbReference type="EMBL" id="MDR6332508.1"/>
    </source>
</evidence>
<dbReference type="Gene3D" id="3.40.50.720">
    <property type="entry name" value="NAD(P)-binding Rossmann-like Domain"/>
    <property type="match status" value="1"/>
</dbReference>
<evidence type="ECO:0000313" key="5">
    <source>
        <dbReference type="Proteomes" id="UP001245370"/>
    </source>
</evidence>
<dbReference type="PANTHER" id="PTHR43245">
    <property type="entry name" value="BIFUNCTIONAL POLYMYXIN RESISTANCE PROTEIN ARNA"/>
    <property type="match status" value="1"/>
</dbReference>
<dbReference type="PANTHER" id="PTHR43245:SF13">
    <property type="entry name" value="UDP-D-APIOSE_UDP-D-XYLOSE SYNTHASE 2"/>
    <property type="match status" value="1"/>
</dbReference>
<dbReference type="EMBL" id="BSDO01000002">
    <property type="protein sequence ID" value="GLI21740.1"/>
    <property type="molecule type" value="Genomic_DNA"/>
</dbReference>
<dbReference type="GO" id="GO:0003978">
    <property type="term" value="F:UDP-glucose 4-epimerase activity"/>
    <property type="evidence" value="ECO:0007669"/>
    <property type="project" value="UniProtKB-EC"/>
</dbReference>
<dbReference type="EC" id="5.1.3.2" evidence="3"/>
<dbReference type="InterPro" id="IPR050177">
    <property type="entry name" value="Lipid_A_modif_metabolic_enz"/>
</dbReference>
<evidence type="ECO:0000313" key="4">
    <source>
        <dbReference type="Proteomes" id="UP001144397"/>
    </source>
</evidence>
<dbReference type="AlphaFoldDB" id="A0A9W6CLB5"/>
<accession>A0A9W6CLB5</accession>
<dbReference type="Proteomes" id="UP001245370">
    <property type="component" value="Unassembled WGS sequence"/>
</dbReference>
<reference evidence="3 5" key="2">
    <citation type="submission" date="2023-07" db="EMBL/GenBank/DDBJ databases">
        <title>Genomic Encyclopedia of Type Strains, Phase IV (KMG-IV): sequencing the most valuable type-strain genomes for metagenomic binning, comparative biology and taxonomic classification.</title>
        <authorList>
            <person name="Goeker M."/>
        </authorList>
    </citation>
    <scope>NUCLEOTIDE SEQUENCE [LARGE SCALE GENOMIC DNA]</scope>
    <source>
        <strain evidence="3 5">DSM 338</strain>
    </source>
</reference>